<dbReference type="VEuPathDB" id="FungiDB:HpaG813934"/>
<evidence type="ECO:0000313" key="2">
    <source>
        <dbReference type="Proteomes" id="UP000011713"/>
    </source>
</evidence>
<reference evidence="2" key="1">
    <citation type="journal article" date="2010" name="Science">
        <title>Signatures of adaptation to obligate biotrophy in the Hyaloperonospora arabidopsidis genome.</title>
        <authorList>
            <person name="Baxter L."/>
            <person name="Tripathy S."/>
            <person name="Ishaque N."/>
            <person name="Boot N."/>
            <person name="Cabral A."/>
            <person name="Kemen E."/>
            <person name="Thines M."/>
            <person name="Ah-Fong A."/>
            <person name="Anderson R."/>
            <person name="Badejoko W."/>
            <person name="Bittner-Eddy P."/>
            <person name="Boore J.L."/>
            <person name="Chibucos M.C."/>
            <person name="Coates M."/>
            <person name="Dehal P."/>
            <person name="Delehaunty K."/>
            <person name="Dong S."/>
            <person name="Downton P."/>
            <person name="Dumas B."/>
            <person name="Fabro G."/>
            <person name="Fronick C."/>
            <person name="Fuerstenberg S.I."/>
            <person name="Fulton L."/>
            <person name="Gaulin E."/>
            <person name="Govers F."/>
            <person name="Hughes L."/>
            <person name="Humphray S."/>
            <person name="Jiang R.H."/>
            <person name="Judelson H."/>
            <person name="Kamoun S."/>
            <person name="Kyung K."/>
            <person name="Meijer H."/>
            <person name="Minx P."/>
            <person name="Morris P."/>
            <person name="Nelson J."/>
            <person name="Phuntumart V."/>
            <person name="Qutob D."/>
            <person name="Rehmany A."/>
            <person name="Rougon-Cardoso A."/>
            <person name="Ryden P."/>
            <person name="Torto-Alalibo T."/>
            <person name="Studholme D."/>
            <person name="Wang Y."/>
            <person name="Win J."/>
            <person name="Wood J."/>
            <person name="Clifton S.W."/>
            <person name="Rogers J."/>
            <person name="Van den Ackerveken G."/>
            <person name="Jones J.D."/>
            <person name="McDowell J.M."/>
            <person name="Beynon J."/>
            <person name="Tyler B.M."/>
        </authorList>
    </citation>
    <scope>NUCLEOTIDE SEQUENCE [LARGE SCALE GENOMIC DNA]</scope>
    <source>
        <strain evidence="2">Emoy2</strain>
    </source>
</reference>
<organism evidence="1 2">
    <name type="scientific">Hyaloperonospora arabidopsidis (strain Emoy2)</name>
    <name type="common">Downy mildew agent</name>
    <name type="synonym">Peronospora arabidopsidis</name>
    <dbReference type="NCBI Taxonomy" id="559515"/>
    <lineage>
        <taxon>Eukaryota</taxon>
        <taxon>Sar</taxon>
        <taxon>Stramenopiles</taxon>
        <taxon>Oomycota</taxon>
        <taxon>Peronosporomycetes</taxon>
        <taxon>Peronosporales</taxon>
        <taxon>Peronosporaceae</taxon>
        <taxon>Hyaloperonospora</taxon>
    </lineage>
</organism>
<keyword evidence="2" id="KW-1185">Reference proteome</keyword>
<dbReference type="EnsemblProtists" id="HpaT813934">
    <property type="protein sequence ID" value="HpaP813934"/>
    <property type="gene ID" value="HpaG813934"/>
</dbReference>
<reference evidence="1" key="2">
    <citation type="submission" date="2015-06" db="UniProtKB">
        <authorList>
            <consortium name="EnsemblProtists"/>
        </authorList>
    </citation>
    <scope>IDENTIFICATION</scope>
    <source>
        <strain evidence="1">Emoy2</strain>
    </source>
</reference>
<dbReference type="EMBL" id="ABWE02003032">
    <property type="status" value="NOT_ANNOTATED_CDS"/>
    <property type="molecule type" value="Genomic_DNA"/>
</dbReference>
<dbReference type="AlphaFoldDB" id="M4C4B6"/>
<name>M4C4B6_HYAAE</name>
<dbReference type="InParanoid" id="M4C4B6"/>
<dbReference type="Proteomes" id="UP000011713">
    <property type="component" value="Unassembled WGS sequence"/>
</dbReference>
<sequence>MTQYYKRWIICINTTSSLTLSRPLSAANTAAIWSTTEAKVDSSEGRSFILRLTS</sequence>
<accession>M4C4B6</accession>
<dbReference type="HOGENOM" id="CLU_3054451_0_0_1"/>
<proteinExistence type="predicted"/>
<protein>
    <submittedName>
        <fullName evidence="1">Uncharacterized protein</fullName>
    </submittedName>
</protein>
<evidence type="ECO:0000313" key="1">
    <source>
        <dbReference type="EnsemblProtists" id="HpaP813934"/>
    </source>
</evidence>